<evidence type="ECO:0000256" key="10">
    <source>
        <dbReference type="PIRSR" id="PIRSR000114-1"/>
    </source>
</evidence>
<feature type="binding site" evidence="9">
    <location>
        <position position="171"/>
    </location>
    <ligand>
        <name>sn-glycerol 3-phosphate</name>
        <dbReference type="ChEBI" id="CHEBI:57597"/>
    </ligand>
</feature>
<dbReference type="InterPro" id="IPR006168">
    <property type="entry name" value="G3P_DH_NAD-dep"/>
</dbReference>
<keyword evidence="9" id="KW-0963">Cytoplasm</keyword>
<feature type="binding site" evidence="9">
    <location>
        <position position="199"/>
    </location>
    <ligand>
        <name>sn-glycerol 3-phosphate</name>
        <dbReference type="ChEBI" id="CHEBI:57597"/>
    </ligand>
</feature>
<proteinExistence type="inferred from homology"/>
<evidence type="ECO:0000256" key="5">
    <source>
        <dbReference type="ARBA" id="ARBA00023027"/>
    </source>
</evidence>
<dbReference type="NCBIfam" id="NF000940">
    <property type="entry name" value="PRK00094.1-2"/>
    <property type="match status" value="1"/>
</dbReference>
<dbReference type="Pfam" id="PF07479">
    <property type="entry name" value="NAD_Gly3P_dh_C"/>
    <property type="match status" value="1"/>
</dbReference>
<feature type="domain" description="Glycerol-3-phosphate dehydrogenase NAD-dependent N-terminal" evidence="15">
    <location>
        <begin position="166"/>
        <end position="221"/>
    </location>
</feature>
<evidence type="ECO:0000256" key="12">
    <source>
        <dbReference type="PIRSR" id="PIRSR000114-3"/>
    </source>
</evidence>
<evidence type="ECO:0000256" key="3">
    <source>
        <dbReference type="ARBA" id="ARBA00022857"/>
    </source>
</evidence>
<feature type="binding site" evidence="9">
    <location>
        <position position="307"/>
    </location>
    <ligand>
        <name>sn-glycerol 3-phosphate</name>
        <dbReference type="ChEBI" id="CHEBI:57597"/>
    </ligand>
</feature>
<dbReference type="PROSITE" id="PS00957">
    <property type="entry name" value="NAD_G3PDH"/>
    <property type="match status" value="1"/>
</dbReference>
<feature type="domain" description="Glycerol-3-phosphate dehydrogenase NAD-dependent N-terminal" evidence="15">
    <location>
        <begin position="2"/>
        <end position="94"/>
    </location>
</feature>
<comment type="caution">
    <text evidence="9">Lacks conserved residue(s) required for the propagation of feature annotation.</text>
</comment>
<protein>
    <recommendedName>
        <fullName evidence="9">Glycerol-3-phosphate dehydrogenase [NAD(P)+]</fullName>
        <ecNumber evidence="9">1.1.1.94</ecNumber>
    </recommendedName>
    <alternativeName>
        <fullName evidence="9">NAD(P)(+)-dependent glycerol-3-phosphate dehydrogenase</fullName>
    </alternativeName>
    <alternativeName>
        <fullName evidence="9">NAD(P)H-dependent dihydroxyacetone-phosphate reductase</fullName>
    </alternativeName>
</protein>
<evidence type="ECO:0000313" key="18">
    <source>
        <dbReference type="Proteomes" id="UP000270261"/>
    </source>
</evidence>
<evidence type="ECO:0000259" key="15">
    <source>
        <dbReference type="Pfam" id="PF01210"/>
    </source>
</evidence>
<feature type="binding site" evidence="9">
    <location>
        <position position="344"/>
    </location>
    <ligand>
        <name>NADPH</name>
        <dbReference type="ChEBI" id="CHEBI:57783"/>
    </ligand>
</feature>
<keyword evidence="7 9" id="KW-0594">Phospholipid biosynthesis</keyword>
<sequence length="394" mass="39662">MKIAILGAGAWGTALAIHTASRHEVSLWSRNLDVLASVRAQRVNQRYLPDVPVPEGIQMVGDLAEAVEGAELVVMATSVAGLQPVAEALAQVLGSRTPPPSPEGPMPLREAVVTDAATASVAGGRADASGKDAPAGSASFVAQAASSAAQGGSASDPFRSLTLPGIVSLAKGLQAATGRLPHQVLADALPGCAIGCLSGPSFAQEVAAGLPAALTAASGDAALGHQMVGAFHHSALRTYRSTDIVGVEVGGALKNIMAVATGVCDGLGLGLNARSALLTRGLAEITRFGLAQGAEAETFLGLAGVGDLVLTCTGDLSRNRRVGLMLAKGHSLADILAELGHVAEGVACCPAVVARAEALQVDLPISWSVQQVIEGHLSPLDAVAALLAREPRDE</sequence>
<evidence type="ECO:0000256" key="14">
    <source>
        <dbReference type="RuleBase" id="RU000439"/>
    </source>
</evidence>
<keyword evidence="8 9" id="KW-1208">Phospholipid metabolism</keyword>
<keyword evidence="5 9" id="KW-0520">NAD</keyword>
<feature type="binding site" evidence="9">
    <location>
        <position position="203"/>
    </location>
    <ligand>
        <name>NADPH</name>
        <dbReference type="ChEBI" id="CHEBI:57783"/>
    </ligand>
</feature>
<feature type="binding site" evidence="11">
    <location>
        <begin position="318"/>
        <end position="319"/>
    </location>
    <ligand>
        <name>substrate</name>
    </ligand>
</feature>
<accession>A0A3R8LPS4</accession>
<evidence type="ECO:0000256" key="2">
    <source>
        <dbReference type="ARBA" id="ARBA00022516"/>
    </source>
</evidence>
<dbReference type="GO" id="GO:0051287">
    <property type="term" value="F:NAD binding"/>
    <property type="evidence" value="ECO:0007669"/>
    <property type="project" value="InterPro"/>
</dbReference>
<evidence type="ECO:0000256" key="13">
    <source>
        <dbReference type="RuleBase" id="RU000437"/>
    </source>
</evidence>
<feature type="binding site" evidence="9">
    <location>
        <position position="317"/>
    </location>
    <ligand>
        <name>sn-glycerol 3-phosphate</name>
        <dbReference type="ChEBI" id="CHEBI:57597"/>
    </ligand>
</feature>
<dbReference type="InterPro" id="IPR011128">
    <property type="entry name" value="G3P_DH_NAD-dep_N"/>
</dbReference>
<dbReference type="EC" id="1.1.1.94" evidence="9"/>
<evidence type="ECO:0000256" key="9">
    <source>
        <dbReference type="HAMAP-Rule" id="MF_00394"/>
    </source>
</evidence>
<gene>
    <name evidence="9" type="primary">gpsA</name>
    <name evidence="17" type="ORF">EHV23_11580</name>
</gene>
<dbReference type="Pfam" id="PF01210">
    <property type="entry name" value="NAD_Gly3P_dh_N"/>
    <property type="match status" value="2"/>
</dbReference>
<feature type="binding site" evidence="9">
    <location>
        <position position="318"/>
    </location>
    <ligand>
        <name>NADPH</name>
        <dbReference type="ChEBI" id="CHEBI:57783"/>
    </ligand>
</feature>
<feature type="binding site" evidence="9">
    <location>
        <position position="30"/>
    </location>
    <ligand>
        <name>NADPH</name>
        <dbReference type="ChEBI" id="CHEBI:57783"/>
    </ligand>
</feature>
<dbReference type="PANTHER" id="PTHR11728:SF1">
    <property type="entry name" value="GLYCEROL-3-PHOSPHATE DEHYDROGENASE [NAD(+)] 2, CHLOROPLASTIC"/>
    <property type="match status" value="1"/>
</dbReference>
<dbReference type="GO" id="GO:0046167">
    <property type="term" value="P:glycerol-3-phosphate biosynthetic process"/>
    <property type="evidence" value="ECO:0007669"/>
    <property type="project" value="UniProtKB-UniRule"/>
</dbReference>
<reference evidence="17 18" key="1">
    <citation type="submission" date="2018-11" db="EMBL/GenBank/DDBJ databases">
        <title>Genome sequencing of Lautropia sp. KCOM 2505 (= ChDC F240).</title>
        <authorList>
            <person name="Kook J.-K."/>
            <person name="Park S.-N."/>
            <person name="Lim Y.K."/>
        </authorList>
    </citation>
    <scope>NUCLEOTIDE SEQUENCE [LARGE SCALE GENOMIC DNA]</scope>
    <source>
        <strain evidence="17 18">KCOM 2505</strain>
    </source>
</reference>
<dbReference type="RefSeq" id="WP_125096216.1">
    <property type="nucleotide sequence ID" value="NZ_RRUE01000002.1"/>
</dbReference>
<comment type="function">
    <text evidence="9">Catalyzes the reduction of the glycolytic intermediate dihydroxyacetone phosphate (DHAP) to sn-glycerol 3-phosphate (G3P), the key precursor for phospholipid synthesis.</text>
</comment>
<name>A0A3R8LPS4_9BURK</name>
<dbReference type="SUPFAM" id="SSF48179">
    <property type="entry name" value="6-phosphogluconate dehydrogenase C-terminal domain-like"/>
    <property type="match status" value="1"/>
</dbReference>
<dbReference type="Gene3D" id="3.40.50.720">
    <property type="entry name" value="NAD(P)-binding Rossmann-like Domain"/>
    <property type="match status" value="2"/>
</dbReference>
<evidence type="ECO:0000256" key="7">
    <source>
        <dbReference type="ARBA" id="ARBA00023209"/>
    </source>
</evidence>
<dbReference type="GO" id="GO:0005975">
    <property type="term" value="P:carbohydrate metabolic process"/>
    <property type="evidence" value="ECO:0007669"/>
    <property type="project" value="InterPro"/>
</dbReference>
<dbReference type="GO" id="GO:0006650">
    <property type="term" value="P:glycerophospholipid metabolic process"/>
    <property type="evidence" value="ECO:0007669"/>
    <property type="project" value="UniProtKB-UniRule"/>
</dbReference>
<feature type="binding site" evidence="9">
    <location>
        <position position="201"/>
    </location>
    <ligand>
        <name>sn-glycerol 3-phosphate</name>
        <dbReference type="ChEBI" id="CHEBI:57597"/>
    </ligand>
</feature>
<keyword evidence="6 9" id="KW-0443">Lipid metabolism</keyword>
<comment type="catalytic activity">
    <reaction evidence="9">
        <text>sn-glycerol 3-phosphate + NAD(+) = dihydroxyacetone phosphate + NADH + H(+)</text>
        <dbReference type="Rhea" id="RHEA:11092"/>
        <dbReference type="ChEBI" id="CHEBI:15378"/>
        <dbReference type="ChEBI" id="CHEBI:57540"/>
        <dbReference type="ChEBI" id="CHEBI:57597"/>
        <dbReference type="ChEBI" id="CHEBI:57642"/>
        <dbReference type="ChEBI" id="CHEBI:57945"/>
        <dbReference type="EC" id="1.1.1.94"/>
    </reaction>
</comment>
<evidence type="ECO:0000256" key="8">
    <source>
        <dbReference type="ARBA" id="ARBA00023264"/>
    </source>
</evidence>
<feature type="binding site" evidence="9">
    <location>
        <position position="171"/>
    </location>
    <ligand>
        <name>NADPH</name>
        <dbReference type="ChEBI" id="CHEBI:57783"/>
    </ligand>
</feature>
<dbReference type="UniPathway" id="UPA00940"/>
<feature type="active site" description="Proton acceptor" evidence="9 10">
    <location>
        <position position="254"/>
    </location>
</feature>
<dbReference type="GO" id="GO:0008654">
    <property type="term" value="P:phospholipid biosynthetic process"/>
    <property type="evidence" value="ECO:0007669"/>
    <property type="project" value="UniProtKB-KW"/>
</dbReference>
<keyword evidence="4 9" id="KW-0560">Oxidoreductase</keyword>
<dbReference type="GO" id="GO:0005829">
    <property type="term" value="C:cytosol"/>
    <property type="evidence" value="ECO:0007669"/>
    <property type="project" value="TreeGrafter"/>
</dbReference>
<feature type="binding site" evidence="11">
    <location>
        <position position="171"/>
    </location>
    <ligand>
        <name>substrate</name>
    </ligand>
</feature>
<dbReference type="InterPro" id="IPR013328">
    <property type="entry name" value="6PGD_dom2"/>
</dbReference>
<dbReference type="HAMAP" id="MF_00394">
    <property type="entry name" value="NAD_Glyc3P_dehydrog"/>
    <property type="match status" value="1"/>
</dbReference>
<feature type="binding site" evidence="9">
    <location>
        <position position="254"/>
    </location>
    <ligand>
        <name>sn-glycerol 3-phosphate</name>
        <dbReference type="ChEBI" id="CHEBI:57597"/>
    </ligand>
</feature>
<keyword evidence="18" id="KW-1185">Reference proteome</keyword>
<feature type="domain" description="Glycerol-3-phosphate dehydrogenase NAD-dependent C-terminal" evidence="16">
    <location>
        <begin position="243"/>
        <end position="383"/>
    </location>
</feature>
<evidence type="ECO:0000313" key="17">
    <source>
        <dbReference type="EMBL" id="RRN44017.1"/>
    </source>
</evidence>
<dbReference type="PANTHER" id="PTHR11728">
    <property type="entry name" value="GLYCEROL-3-PHOSPHATE DEHYDROGENASE"/>
    <property type="match status" value="1"/>
</dbReference>
<comment type="subcellular location">
    <subcellularLocation>
        <location evidence="9">Cytoplasm</location>
    </subcellularLocation>
</comment>
<dbReference type="InterPro" id="IPR008927">
    <property type="entry name" value="6-PGluconate_DH-like_C_sf"/>
</dbReference>
<dbReference type="InterPro" id="IPR036291">
    <property type="entry name" value="NAD(P)-bd_dom_sf"/>
</dbReference>
<dbReference type="PRINTS" id="PR00077">
    <property type="entry name" value="GPDHDRGNASE"/>
</dbReference>
<feature type="binding site" evidence="9">
    <location>
        <position position="318"/>
    </location>
    <ligand>
        <name>sn-glycerol 3-phosphate</name>
        <dbReference type="ChEBI" id="CHEBI:57597"/>
    </ligand>
</feature>
<dbReference type="NCBIfam" id="NF000942">
    <property type="entry name" value="PRK00094.1-4"/>
    <property type="match status" value="1"/>
</dbReference>
<feature type="binding site" evidence="12">
    <location>
        <position position="203"/>
    </location>
    <ligand>
        <name>NAD(+)</name>
        <dbReference type="ChEBI" id="CHEBI:57540"/>
    </ligand>
</feature>
<dbReference type="GO" id="GO:0141152">
    <property type="term" value="F:glycerol-3-phosphate dehydrogenase (NAD+) activity"/>
    <property type="evidence" value="ECO:0007669"/>
    <property type="project" value="RHEA"/>
</dbReference>
<comment type="caution">
    <text evidence="17">The sequence shown here is derived from an EMBL/GenBank/DDBJ whole genome shotgun (WGS) entry which is preliminary data.</text>
</comment>
<dbReference type="InterPro" id="IPR006109">
    <property type="entry name" value="G3P_DH_NAD-dep_C"/>
</dbReference>
<comment type="pathway">
    <text evidence="9">Membrane lipid metabolism; glycerophospholipid metabolism.</text>
</comment>
<dbReference type="OrthoDB" id="9812273at2"/>
<evidence type="ECO:0000256" key="4">
    <source>
        <dbReference type="ARBA" id="ARBA00023002"/>
    </source>
</evidence>
<dbReference type="Proteomes" id="UP000270261">
    <property type="component" value="Unassembled WGS sequence"/>
</dbReference>
<dbReference type="Gene3D" id="1.10.1040.10">
    <property type="entry name" value="N-(1-d-carboxylethyl)-l-norvaline Dehydrogenase, domain 2"/>
    <property type="match status" value="1"/>
</dbReference>
<dbReference type="SUPFAM" id="SSF51735">
    <property type="entry name" value="NAD(P)-binding Rossmann-fold domains"/>
    <property type="match status" value="1"/>
</dbReference>
<dbReference type="EMBL" id="RRUE01000002">
    <property type="protein sequence ID" value="RRN44017.1"/>
    <property type="molecule type" value="Genomic_DNA"/>
</dbReference>
<dbReference type="AlphaFoldDB" id="A0A3R8LPS4"/>
<organism evidence="17 18">
    <name type="scientific">Lautropia dentalis</name>
    <dbReference type="NCBI Taxonomy" id="2490857"/>
    <lineage>
        <taxon>Bacteria</taxon>
        <taxon>Pseudomonadati</taxon>
        <taxon>Pseudomonadota</taxon>
        <taxon>Betaproteobacteria</taxon>
        <taxon>Burkholderiales</taxon>
        <taxon>Burkholderiaceae</taxon>
        <taxon>Lautropia</taxon>
    </lineage>
</organism>
<dbReference type="GO" id="GO:0141153">
    <property type="term" value="F:glycerol-3-phosphate dehydrogenase (NADP+) activity"/>
    <property type="evidence" value="ECO:0007669"/>
    <property type="project" value="RHEA"/>
</dbReference>
<dbReference type="PIRSF" id="PIRSF000114">
    <property type="entry name" value="Glycerol-3-P_dh"/>
    <property type="match status" value="1"/>
</dbReference>
<evidence type="ECO:0000259" key="16">
    <source>
        <dbReference type="Pfam" id="PF07479"/>
    </source>
</evidence>
<feature type="binding site" evidence="9">
    <location>
        <position position="342"/>
    </location>
    <ligand>
        <name>NADPH</name>
        <dbReference type="ChEBI" id="CHEBI:57783"/>
    </ligand>
</feature>
<evidence type="ECO:0000256" key="6">
    <source>
        <dbReference type="ARBA" id="ARBA00023098"/>
    </source>
</evidence>
<feature type="binding site" evidence="12">
    <location>
        <begin position="7"/>
        <end position="12"/>
    </location>
    <ligand>
        <name>NAD(+)</name>
        <dbReference type="ChEBI" id="CHEBI:57540"/>
    </ligand>
</feature>
<feature type="binding site" evidence="12">
    <location>
        <position position="318"/>
    </location>
    <ligand>
        <name>NAD(+)</name>
        <dbReference type="ChEBI" id="CHEBI:57540"/>
    </ligand>
</feature>
<evidence type="ECO:0000256" key="11">
    <source>
        <dbReference type="PIRSR" id="PIRSR000114-2"/>
    </source>
</evidence>
<keyword evidence="3 9" id="KW-0521">NADP</keyword>
<keyword evidence="9" id="KW-0547">Nucleotide-binding</keyword>
<feature type="binding site" evidence="9">
    <location>
        <position position="11"/>
    </location>
    <ligand>
        <name>NADPH</name>
        <dbReference type="ChEBI" id="CHEBI:57783"/>
    </ligand>
</feature>
<keyword evidence="2 9" id="KW-0444">Lipid biosynthesis</keyword>
<comment type="similarity">
    <text evidence="1 9 13">Belongs to the NAD-dependent glycerol-3-phosphate dehydrogenase family.</text>
</comment>
<dbReference type="FunFam" id="1.10.1040.10:FF:000001">
    <property type="entry name" value="Glycerol-3-phosphate dehydrogenase [NAD(P)+]"/>
    <property type="match status" value="1"/>
</dbReference>
<feature type="binding site" evidence="9">
    <location>
        <position position="47"/>
    </location>
    <ligand>
        <name>NADPH</name>
        <dbReference type="ChEBI" id="CHEBI:57783"/>
    </ligand>
</feature>
<feature type="binding site" evidence="9">
    <location>
        <position position="319"/>
    </location>
    <ligand>
        <name>sn-glycerol 3-phosphate</name>
        <dbReference type="ChEBI" id="CHEBI:57597"/>
    </ligand>
</feature>
<comment type="catalytic activity">
    <reaction evidence="9 14">
        <text>sn-glycerol 3-phosphate + NADP(+) = dihydroxyacetone phosphate + NADPH + H(+)</text>
        <dbReference type="Rhea" id="RHEA:11096"/>
        <dbReference type="ChEBI" id="CHEBI:15378"/>
        <dbReference type="ChEBI" id="CHEBI:57597"/>
        <dbReference type="ChEBI" id="CHEBI:57642"/>
        <dbReference type="ChEBI" id="CHEBI:57783"/>
        <dbReference type="ChEBI" id="CHEBI:58349"/>
        <dbReference type="EC" id="1.1.1.94"/>
    </reaction>
</comment>
<dbReference type="GO" id="GO:0046168">
    <property type="term" value="P:glycerol-3-phosphate catabolic process"/>
    <property type="evidence" value="ECO:0007669"/>
    <property type="project" value="InterPro"/>
</dbReference>
<evidence type="ECO:0000256" key="1">
    <source>
        <dbReference type="ARBA" id="ARBA00011009"/>
    </source>
</evidence>